<evidence type="ECO:0000313" key="2">
    <source>
        <dbReference type="Proteomes" id="UP000011760"/>
    </source>
</evidence>
<dbReference type="eggNOG" id="COG1121">
    <property type="taxonomic scope" value="Bacteria"/>
</dbReference>
<evidence type="ECO:0008006" key="3">
    <source>
        <dbReference type="Google" id="ProtNLM"/>
    </source>
</evidence>
<dbReference type="STRING" id="1121353.H924_07770"/>
<sequence length="225" mass="24516">MNTPILTTFGITIRDTDFADVEIPAARGLTLLETGRESHASSFSMVLSGRMKAKAGSIELAGQPAKTSTLAKNIALAGVSEIDSLERLVNVRTVVREQIAWASPWYRPTPRNIDTYEQWVSVAKHLSLNLDPSQAVGELSVVERFKLRVALSLVARPQAAALIVDDPDQVRSMTLRAEILESLKELSESVPVVVVSPNPDFDDIADFYLPITDSAASTRSIKEAN</sequence>
<dbReference type="KEGG" id="ccn:H924_07770"/>
<evidence type="ECO:0000313" key="1">
    <source>
        <dbReference type="EMBL" id="AGG66996.1"/>
    </source>
</evidence>
<organism evidence="1 2">
    <name type="scientific">Corynebacterium callunae DSM 20147</name>
    <dbReference type="NCBI Taxonomy" id="1121353"/>
    <lineage>
        <taxon>Bacteria</taxon>
        <taxon>Bacillati</taxon>
        <taxon>Actinomycetota</taxon>
        <taxon>Actinomycetes</taxon>
        <taxon>Mycobacteriales</taxon>
        <taxon>Corynebacteriaceae</taxon>
        <taxon>Corynebacterium</taxon>
    </lineage>
</organism>
<dbReference type="PATRIC" id="fig|1121353.3.peg.1584"/>
<proteinExistence type="predicted"/>
<dbReference type="OrthoDB" id="4927383at2"/>
<keyword evidence="2" id="KW-1185">Reference proteome</keyword>
<dbReference type="InterPro" id="IPR027417">
    <property type="entry name" value="P-loop_NTPase"/>
</dbReference>
<reference evidence="1 2" key="1">
    <citation type="submission" date="2013-02" db="EMBL/GenBank/DDBJ databases">
        <title>The complete genome sequence of Corynebacterium callunae DSM 20147.</title>
        <authorList>
            <person name="Ruckert C."/>
            <person name="Albersmeier A."/>
            <person name="Kalinowski J."/>
        </authorList>
    </citation>
    <scope>NUCLEOTIDE SEQUENCE [LARGE SCALE GENOMIC DNA]</scope>
    <source>
        <strain evidence="1 2">DSM 20147</strain>
    </source>
</reference>
<dbReference type="RefSeq" id="WP_015651427.1">
    <property type="nucleotide sequence ID" value="NC_020506.1"/>
</dbReference>
<accession>M1TRX5</accession>
<dbReference type="AlphaFoldDB" id="M1TRX5"/>
<protein>
    <recommendedName>
        <fullName evidence="3">ABC transporter domain-containing protein</fullName>
    </recommendedName>
</protein>
<dbReference type="Gene3D" id="3.40.50.300">
    <property type="entry name" value="P-loop containing nucleotide triphosphate hydrolases"/>
    <property type="match status" value="1"/>
</dbReference>
<dbReference type="SUPFAM" id="SSF52540">
    <property type="entry name" value="P-loop containing nucleoside triphosphate hydrolases"/>
    <property type="match status" value="1"/>
</dbReference>
<dbReference type="HOGENOM" id="CLU_000604_29_1_11"/>
<dbReference type="EMBL" id="CP004354">
    <property type="protein sequence ID" value="AGG66996.1"/>
    <property type="molecule type" value="Genomic_DNA"/>
</dbReference>
<dbReference type="Proteomes" id="UP000011760">
    <property type="component" value="Chromosome"/>
</dbReference>
<name>M1TRX5_9CORY</name>
<gene>
    <name evidence="1" type="ORF">H924_07770</name>
</gene>